<sequence length="1095" mass="121479">MIPVSSPADLIADALQLIGMPACACDGDGVLSAANGELAALLGEDPCGQPLARLFARHVRSDSVVTLAAALAGSRPAAWESCVARTDGTYVPVQITVKPYCAAQPGAFGQVPTQRGATVLLHDISAVQRDQRALRKALVEQQAILENAAVGIIFSKLDFIHECNLRAAEMFGYQRHELEGAPSVLLYPDPAEFRARRERWVPVLAQGQSVTLDVQMKRRDGQLFWTRCYGRLIDPSDEAEGMVWIVEDISEQRAASEATRQLLLEQKAILDNASVGILFTKNQRMLSCNPRMAEMFGFAPGEMVGMHSGAVFPSVEVYQAFGREAGPVLAAGQPFEMKECRFQRKDGSLFWCHVRAKAVDHETNEGGTIWILEDVTQSREMQMDVEALMTNASISILFTRNRQITRCNRGFLEMFRYRDDECIGMPAAALYPSAEAYAALGALATPLLANARPFQTEVEMRRNDDTTFWAQLIGYVVNPGDPTQGTIWIAEDRTEQKLAEESLRNALLENQAILDSAVLGIAVVEWGCNLRSNRKMGELFGYGPGEMTGVPIRQLYPDAEAWDAARRETAADFRAGRVSSSEHQLMRRDGSRFWARLSGRPFDWSQPKGRSVWMIDDVTARRAAGDAVRRARDELEVRVLERTAELAGANAMLQAEIVERRQAEARVHHMAYHDSLTGLPNRALLADRLDRAMLTAQRSGRSLAVMFLDLDRFKTINDSLGHLTGDALLKEVAGRLCRAVRASDTVARQGGDEFVVLLPGLRNNDEAAQVAQKIIDALALPFPLDGHSLHVTPSMGICVYPDDGQDVETLMRHADAAMYHAKSAGRNNYQFFTQNMNQAAAHFELESSLRGALALQQFELHFQPIVNIATRKLHSLEVLLRWRRPVTGLVMPDMFIPIIEENGLIVPIGEWVIRRACEQSMEWKRQGLRPVPLAVNLSPRQFMHQGLVPSIRAILDETGIEPSMLEFEITETALMQHGEQTLEILGQINAMGIRLSIDDFGTGYSSLAYLKRFPVKKIKIDRAFIKDLEDSAEDRAIVAAIIALSDSLQLSVVAEGVETEGHYYLLQRQGCQFAQGYLFSQPVPAANAQKLLERS</sequence>
<dbReference type="SMART" id="SM00052">
    <property type="entry name" value="EAL"/>
    <property type="match status" value="1"/>
</dbReference>
<comment type="catalytic activity">
    <reaction evidence="1">
        <text>3',3'-c-di-GMP + H2O = 5'-phosphoguanylyl(3'-&gt;5')guanosine + H(+)</text>
        <dbReference type="Rhea" id="RHEA:24902"/>
        <dbReference type="ChEBI" id="CHEBI:15377"/>
        <dbReference type="ChEBI" id="CHEBI:15378"/>
        <dbReference type="ChEBI" id="CHEBI:58754"/>
        <dbReference type="ChEBI" id="CHEBI:58805"/>
        <dbReference type="EC" id="3.1.4.52"/>
    </reaction>
    <physiologicalReaction direction="left-to-right" evidence="1">
        <dbReference type="Rhea" id="RHEA:24903"/>
    </physiologicalReaction>
</comment>
<dbReference type="InterPro" id="IPR000014">
    <property type="entry name" value="PAS"/>
</dbReference>
<reference evidence="8" key="2">
    <citation type="journal article" date="2019" name="Int. J. Syst. Evol. Microbiol.">
        <title>The Global Catalogue of Microorganisms (GCM) 10K type strain sequencing project: providing services to taxonomists for standard genome sequencing and annotation.</title>
        <authorList>
            <consortium name="The Broad Institute Genomics Platform"/>
            <consortium name="The Broad Institute Genome Sequencing Center for Infectious Disease"/>
            <person name="Wu L."/>
            <person name="Ma J."/>
        </authorList>
    </citation>
    <scope>NUCLEOTIDE SEQUENCE [LARGE SCALE GENOMIC DNA]</scope>
    <source>
        <strain evidence="8">CGMCC 1.15931</strain>
    </source>
</reference>
<dbReference type="AlphaFoldDB" id="A0A6I3SZY4"/>
<dbReference type="CDD" id="cd01949">
    <property type="entry name" value="GGDEF"/>
    <property type="match status" value="1"/>
</dbReference>
<dbReference type="SUPFAM" id="SSF141868">
    <property type="entry name" value="EAL domain-like"/>
    <property type="match status" value="1"/>
</dbReference>
<dbReference type="InterPro" id="IPR035965">
    <property type="entry name" value="PAS-like_dom_sf"/>
</dbReference>
<dbReference type="GO" id="GO:0071732">
    <property type="term" value="P:cellular response to nitric oxide"/>
    <property type="evidence" value="ECO:0007669"/>
    <property type="project" value="UniProtKB-ARBA"/>
</dbReference>
<feature type="domain" description="PAC" evidence="2">
    <location>
        <begin position="210"/>
        <end position="261"/>
    </location>
</feature>
<dbReference type="SMART" id="SM00267">
    <property type="entry name" value="GGDEF"/>
    <property type="match status" value="1"/>
</dbReference>
<dbReference type="PANTHER" id="PTHR44757:SF2">
    <property type="entry name" value="BIOFILM ARCHITECTURE MAINTENANCE PROTEIN MBAA"/>
    <property type="match status" value="1"/>
</dbReference>
<dbReference type="NCBIfam" id="TIGR00254">
    <property type="entry name" value="GGDEF"/>
    <property type="match status" value="1"/>
</dbReference>
<feature type="domain" description="GGDEF" evidence="4">
    <location>
        <begin position="701"/>
        <end position="834"/>
    </location>
</feature>
<reference evidence="6 7" key="3">
    <citation type="submission" date="2019-11" db="EMBL/GenBank/DDBJ databases">
        <title>Type strains purchased from KCTC, JCM and DSMZ.</title>
        <authorList>
            <person name="Lu H."/>
        </authorList>
    </citation>
    <scope>NUCLEOTIDE SEQUENCE [LARGE SCALE GENOMIC DNA]</scope>
    <source>
        <strain evidence="6 7">KCTC 52429</strain>
    </source>
</reference>
<dbReference type="InterPro" id="IPR000700">
    <property type="entry name" value="PAS-assoc_C"/>
</dbReference>
<accession>A0A6I3SZY4</accession>
<comment type="caution">
    <text evidence="6">The sequence shown here is derived from an EMBL/GenBank/DDBJ whole genome shotgun (WGS) entry which is preliminary data.</text>
</comment>
<evidence type="ECO:0000313" key="6">
    <source>
        <dbReference type="EMBL" id="MTV54664.1"/>
    </source>
</evidence>
<name>A0A6I3SZY4_9BURK</name>
<dbReference type="CDD" id="cd00130">
    <property type="entry name" value="PAS"/>
    <property type="match status" value="4"/>
</dbReference>
<reference evidence="5" key="4">
    <citation type="submission" date="2024-05" db="EMBL/GenBank/DDBJ databases">
        <authorList>
            <person name="Sun Q."/>
            <person name="Zhou Y."/>
        </authorList>
    </citation>
    <scope>NUCLEOTIDE SEQUENCE</scope>
    <source>
        <strain evidence="5">CGMCC 1.15931</strain>
    </source>
</reference>
<protein>
    <submittedName>
        <fullName evidence="6">EAL domain-containing protein</fullName>
    </submittedName>
</protein>
<dbReference type="InterPro" id="IPR000160">
    <property type="entry name" value="GGDEF_dom"/>
</dbReference>
<dbReference type="SMART" id="SM00091">
    <property type="entry name" value="PAS"/>
    <property type="match status" value="5"/>
</dbReference>
<dbReference type="Proteomes" id="UP000430634">
    <property type="component" value="Unassembled WGS sequence"/>
</dbReference>
<evidence type="ECO:0000313" key="8">
    <source>
        <dbReference type="Proteomes" id="UP000622638"/>
    </source>
</evidence>
<dbReference type="GO" id="GO:0071111">
    <property type="term" value="F:cyclic-guanylate-specific phosphodiesterase activity"/>
    <property type="evidence" value="ECO:0007669"/>
    <property type="project" value="UniProtKB-EC"/>
</dbReference>
<dbReference type="SUPFAM" id="SSF55073">
    <property type="entry name" value="Nucleotide cyclase"/>
    <property type="match status" value="1"/>
</dbReference>
<dbReference type="InterPro" id="IPR043128">
    <property type="entry name" value="Rev_trsase/Diguanyl_cyclase"/>
</dbReference>
<reference evidence="5" key="1">
    <citation type="journal article" date="2014" name="Int. J. Syst. Evol. Microbiol.">
        <title>Complete genome of a new Firmicutes species belonging to the dominant human colonic microbiota ('Ruminococcus bicirculans') reveals two chromosomes and a selective capacity to utilize plant glucans.</title>
        <authorList>
            <consortium name="NISC Comparative Sequencing Program"/>
            <person name="Wegmann U."/>
            <person name="Louis P."/>
            <person name="Goesmann A."/>
            <person name="Henrissat B."/>
            <person name="Duncan S.H."/>
            <person name="Flint H.J."/>
        </authorList>
    </citation>
    <scope>NUCLEOTIDE SEQUENCE</scope>
    <source>
        <strain evidence="5">CGMCC 1.15931</strain>
    </source>
</reference>
<evidence type="ECO:0000259" key="4">
    <source>
        <dbReference type="PROSITE" id="PS50887"/>
    </source>
</evidence>
<dbReference type="Pfam" id="PF13426">
    <property type="entry name" value="PAS_9"/>
    <property type="match status" value="4"/>
</dbReference>
<dbReference type="SUPFAM" id="SSF55785">
    <property type="entry name" value="PYP-like sensor domain (PAS domain)"/>
    <property type="match status" value="5"/>
</dbReference>
<dbReference type="NCBIfam" id="TIGR00229">
    <property type="entry name" value="sensory_box"/>
    <property type="match status" value="3"/>
</dbReference>
<dbReference type="InterPro" id="IPR001610">
    <property type="entry name" value="PAC"/>
</dbReference>
<dbReference type="InterPro" id="IPR035919">
    <property type="entry name" value="EAL_sf"/>
</dbReference>
<dbReference type="InterPro" id="IPR029787">
    <property type="entry name" value="Nucleotide_cyclase"/>
</dbReference>
<dbReference type="PROSITE" id="PS50887">
    <property type="entry name" value="GGDEF"/>
    <property type="match status" value="1"/>
</dbReference>
<dbReference type="Pfam" id="PF00563">
    <property type="entry name" value="EAL"/>
    <property type="match status" value="1"/>
</dbReference>
<dbReference type="Gene3D" id="3.30.70.270">
    <property type="match status" value="1"/>
</dbReference>
<feature type="domain" description="PAC" evidence="2">
    <location>
        <begin position="454"/>
        <end position="505"/>
    </location>
</feature>
<dbReference type="Proteomes" id="UP000622638">
    <property type="component" value="Unassembled WGS sequence"/>
</dbReference>
<dbReference type="Pfam" id="PF00990">
    <property type="entry name" value="GGDEF"/>
    <property type="match status" value="1"/>
</dbReference>
<dbReference type="PANTHER" id="PTHR44757">
    <property type="entry name" value="DIGUANYLATE CYCLASE DGCP"/>
    <property type="match status" value="1"/>
</dbReference>
<dbReference type="EMBL" id="WNKZ01000057">
    <property type="protein sequence ID" value="MTV54664.1"/>
    <property type="molecule type" value="Genomic_DNA"/>
</dbReference>
<dbReference type="PROSITE" id="PS50113">
    <property type="entry name" value="PAC"/>
    <property type="match status" value="4"/>
</dbReference>
<feature type="domain" description="EAL" evidence="3">
    <location>
        <begin position="842"/>
        <end position="1095"/>
    </location>
</feature>
<dbReference type="EMBL" id="BMKG01000026">
    <property type="protein sequence ID" value="GGC19191.1"/>
    <property type="molecule type" value="Genomic_DNA"/>
</dbReference>
<dbReference type="SMART" id="SM00086">
    <property type="entry name" value="PAC"/>
    <property type="match status" value="4"/>
</dbReference>
<feature type="domain" description="PAC" evidence="2">
    <location>
        <begin position="336"/>
        <end position="387"/>
    </location>
</feature>
<dbReference type="OrthoDB" id="9813903at2"/>
<dbReference type="InterPro" id="IPR001633">
    <property type="entry name" value="EAL_dom"/>
</dbReference>
<evidence type="ECO:0000256" key="1">
    <source>
        <dbReference type="ARBA" id="ARBA00051114"/>
    </source>
</evidence>
<gene>
    <name evidence="5" type="ORF">GCM10011572_45850</name>
    <name evidence="6" type="ORF">GM672_18200</name>
</gene>
<proteinExistence type="predicted"/>
<dbReference type="Gene3D" id="3.30.450.20">
    <property type="entry name" value="PAS domain"/>
    <property type="match status" value="5"/>
</dbReference>
<evidence type="ECO:0000313" key="5">
    <source>
        <dbReference type="EMBL" id="GGC19191.1"/>
    </source>
</evidence>
<dbReference type="Gene3D" id="3.20.20.450">
    <property type="entry name" value="EAL domain"/>
    <property type="match status" value="1"/>
</dbReference>
<organism evidence="6 7">
    <name type="scientific">Pseudoduganella buxea</name>
    <dbReference type="NCBI Taxonomy" id="1949069"/>
    <lineage>
        <taxon>Bacteria</taxon>
        <taxon>Pseudomonadati</taxon>
        <taxon>Pseudomonadota</taxon>
        <taxon>Betaproteobacteria</taxon>
        <taxon>Burkholderiales</taxon>
        <taxon>Oxalobacteraceae</taxon>
        <taxon>Telluria group</taxon>
        <taxon>Pseudoduganella</taxon>
    </lineage>
</organism>
<evidence type="ECO:0000259" key="3">
    <source>
        <dbReference type="PROSITE" id="PS50883"/>
    </source>
</evidence>
<dbReference type="FunFam" id="3.30.70.270:FF:000001">
    <property type="entry name" value="Diguanylate cyclase domain protein"/>
    <property type="match status" value="1"/>
</dbReference>
<feature type="domain" description="PAC" evidence="2">
    <location>
        <begin position="579"/>
        <end position="630"/>
    </location>
</feature>
<evidence type="ECO:0000313" key="7">
    <source>
        <dbReference type="Proteomes" id="UP000430634"/>
    </source>
</evidence>
<dbReference type="InterPro" id="IPR052155">
    <property type="entry name" value="Biofilm_reg_signaling"/>
</dbReference>
<dbReference type="PROSITE" id="PS50883">
    <property type="entry name" value="EAL"/>
    <property type="match status" value="1"/>
</dbReference>
<dbReference type="CDD" id="cd01948">
    <property type="entry name" value="EAL"/>
    <property type="match status" value="1"/>
</dbReference>
<dbReference type="FunFam" id="3.20.20.450:FF:000001">
    <property type="entry name" value="Cyclic di-GMP phosphodiesterase yahA"/>
    <property type="match status" value="1"/>
</dbReference>
<keyword evidence="8" id="KW-1185">Reference proteome</keyword>
<evidence type="ECO:0000259" key="2">
    <source>
        <dbReference type="PROSITE" id="PS50113"/>
    </source>
</evidence>